<keyword evidence="3" id="KW-1185">Reference proteome</keyword>
<dbReference type="eggNOG" id="COG3572">
    <property type="taxonomic scope" value="Bacteria"/>
</dbReference>
<dbReference type="InterPro" id="IPR016087">
    <property type="entry name" value="Chalcone_isomerase"/>
</dbReference>
<feature type="domain" description="Chalcone isomerase" evidence="1">
    <location>
        <begin position="39"/>
        <end position="149"/>
    </location>
</feature>
<gene>
    <name evidence="2" type="ordered locus">Hbal_1320</name>
</gene>
<dbReference type="EMBL" id="CP001678">
    <property type="protein sequence ID" value="ACT59012.1"/>
    <property type="molecule type" value="Genomic_DNA"/>
</dbReference>
<evidence type="ECO:0000313" key="2">
    <source>
        <dbReference type="EMBL" id="ACT59012.1"/>
    </source>
</evidence>
<dbReference type="AlphaFoldDB" id="C6XIR7"/>
<sequence length="165" mass="18340">MLSLFPIILALLISDPAISKPTTSDMKLVGTAKYYFGPFKLYDAALLSEDGRYSKENRFDLTLTYARDISATKLANASIIEMARLTGKTEEELEHLRSPLESCFGDVEKGVVITGQKLSADKTNFFKNGELTCQMQESDFSDAFFAIWLDPNGRYPSKTSSLIGK</sequence>
<name>C6XIR7_HIRBI</name>
<protein>
    <recommendedName>
        <fullName evidence="1">Chalcone isomerase domain-containing protein</fullName>
    </recommendedName>
</protein>
<evidence type="ECO:0000259" key="1">
    <source>
        <dbReference type="Pfam" id="PF16036"/>
    </source>
</evidence>
<dbReference type="Proteomes" id="UP000002745">
    <property type="component" value="Chromosome"/>
</dbReference>
<dbReference type="Pfam" id="PF16036">
    <property type="entry name" value="Chalcone_3"/>
    <property type="match status" value="1"/>
</dbReference>
<dbReference type="STRING" id="582402.Hbal_1320"/>
<reference evidence="3" key="1">
    <citation type="journal article" date="2011" name="J. Bacteriol.">
        <title>Genome sequences of eight morphologically diverse alphaproteobacteria.</title>
        <authorList>
            <consortium name="US DOE Joint Genome Institute"/>
            <person name="Brown P.J."/>
            <person name="Kysela D.T."/>
            <person name="Buechlein A."/>
            <person name="Hemmerich C."/>
            <person name="Brun Y.V."/>
        </authorList>
    </citation>
    <scope>NUCLEOTIDE SEQUENCE [LARGE SCALE GENOMIC DNA]</scope>
    <source>
        <strain evidence="3">ATCC 49814 / DSM 5838 / IFAM 1418</strain>
    </source>
</reference>
<evidence type="ECO:0000313" key="3">
    <source>
        <dbReference type="Proteomes" id="UP000002745"/>
    </source>
</evidence>
<proteinExistence type="predicted"/>
<dbReference type="OrthoDB" id="8527419at2"/>
<dbReference type="HOGENOM" id="CLU_102167_1_0_5"/>
<accession>C6XIR7</accession>
<organism evidence="2 3">
    <name type="scientific">Hirschia baltica (strain ATCC 49814 / DSM 5838 / IFAM 1418)</name>
    <dbReference type="NCBI Taxonomy" id="582402"/>
    <lineage>
        <taxon>Bacteria</taxon>
        <taxon>Pseudomonadati</taxon>
        <taxon>Pseudomonadota</taxon>
        <taxon>Alphaproteobacteria</taxon>
        <taxon>Hyphomonadales</taxon>
        <taxon>Hyphomonadaceae</taxon>
        <taxon>Hirschia</taxon>
    </lineage>
</organism>
<dbReference type="RefSeq" id="WP_015827162.1">
    <property type="nucleotide sequence ID" value="NC_012982.1"/>
</dbReference>
<dbReference type="KEGG" id="hba:Hbal_1320"/>